<proteinExistence type="predicted"/>
<name>A0A9D2VL56_9ACTN</name>
<comment type="caution">
    <text evidence="2">The sequence shown here is derived from an EMBL/GenBank/DDBJ whole genome shotgun (WGS) entry which is preliminary data.</text>
</comment>
<protein>
    <submittedName>
        <fullName evidence="2">Uncharacterized protein</fullName>
    </submittedName>
</protein>
<gene>
    <name evidence="2" type="ORF">K8V16_07610</name>
</gene>
<organism evidence="2 3">
    <name type="scientific">Rubneribacter badeniensis</name>
    <dbReference type="NCBI Taxonomy" id="2070688"/>
    <lineage>
        <taxon>Bacteria</taxon>
        <taxon>Bacillati</taxon>
        <taxon>Actinomycetota</taxon>
        <taxon>Coriobacteriia</taxon>
        <taxon>Eggerthellales</taxon>
        <taxon>Eggerthellaceae</taxon>
        <taxon>Rubneribacter</taxon>
    </lineage>
</organism>
<evidence type="ECO:0000313" key="3">
    <source>
        <dbReference type="Proteomes" id="UP000789325"/>
    </source>
</evidence>
<accession>A0A9D2VL56</accession>
<dbReference type="Proteomes" id="UP000789325">
    <property type="component" value="Unassembled WGS sequence"/>
</dbReference>
<feature type="compositionally biased region" description="Basic residues" evidence="1">
    <location>
        <begin position="27"/>
        <end position="41"/>
    </location>
</feature>
<reference evidence="2" key="2">
    <citation type="submission" date="2021-09" db="EMBL/GenBank/DDBJ databases">
        <authorList>
            <person name="Gilroy R."/>
        </authorList>
    </citation>
    <scope>NUCLEOTIDE SEQUENCE</scope>
    <source>
        <strain evidence="2">USAMLcec12-2067</strain>
    </source>
</reference>
<dbReference type="EMBL" id="DYZL01000163">
    <property type="protein sequence ID" value="HJH43649.1"/>
    <property type="molecule type" value="Genomic_DNA"/>
</dbReference>
<sequence>MNEFNNVESAPATVQDAVPTQPEQAKPKTKRPSRPKAKRKASIKDLPDLSNLASLFECLHWLKDGVHDDWDEAFDKANESGVSIIMEGKEIKGVLLPFEMYNELLGASAKTRIAD</sequence>
<reference evidence="2" key="1">
    <citation type="journal article" date="2021" name="PeerJ">
        <title>Extensive microbial diversity within the chicken gut microbiome revealed by metagenomics and culture.</title>
        <authorList>
            <person name="Gilroy R."/>
            <person name="Ravi A."/>
            <person name="Getino M."/>
            <person name="Pursley I."/>
            <person name="Horton D.L."/>
            <person name="Alikhan N.F."/>
            <person name="Baker D."/>
            <person name="Gharbi K."/>
            <person name="Hall N."/>
            <person name="Watson M."/>
            <person name="Adriaenssens E.M."/>
            <person name="Foster-Nyarko E."/>
            <person name="Jarju S."/>
            <person name="Secka A."/>
            <person name="Antonio M."/>
            <person name="Oren A."/>
            <person name="Chaudhuri R.R."/>
            <person name="La Ragione R."/>
            <person name="Hildebrand F."/>
            <person name="Pallen M.J."/>
        </authorList>
    </citation>
    <scope>NUCLEOTIDE SEQUENCE</scope>
    <source>
        <strain evidence="2">USAMLcec12-2067</strain>
    </source>
</reference>
<evidence type="ECO:0000256" key="1">
    <source>
        <dbReference type="SAM" id="MobiDB-lite"/>
    </source>
</evidence>
<evidence type="ECO:0000313" key="2">
    <source>
        <dbReference type="EMBL" id="HJH43649.1"/>
    </source>
</evidence>
<feature type="region of interest" description="Disordered" evidence="1">
    <location>
        <begin position="1"/>
        <end position="43"/>
    </location>
</feature>
<dbReference type="AlphaFoldDB" id="A0A9D2VL56"/>